<dbReference type="InterPro" id="IPR011005">
    <property type="entry name" value="Dihydropteroate_synth-like_sf"/>
</dbReference>
<dbReference type="EC" id="1.17.7.3" evidence="7"/>
<keyword evidence="6 7" id="KW-0414">Isoprene biosynthesis</keyword>
<dbReference type="NCBIfam" id="TIGR00612">
    <property type="entry name" value="ispG_gcpE"/>
    <property type="match status" value="1"/>
</dbReference>
<comment type="cofactor">
    <cofactor evidence="7">
        <name>[4Fe-4S] cluster</name>
        <dbReference type="ChEBI" id="CHEBI:49883"/>
    </cofactor>
    <text evidence="7">Binds 1 [4Fe-4S] cluster.</text>
</comment>
<dbReference type="Pfam" id="PF04551">
    <property type="entry name" value="GcpE"/>
    <property type="match status" value="1"/>
</dbReference>
<feature type="domain" description="IspG C-terminal" evidence="9">
    <location>
        <begin position="280"/>
        <end position="368"/>
    </location>
</feature>
<keyword evidence="1 7" id="KW-0004">4Fe-4S</keyword>
<dbReference type="InterPro" id="IPR004588">
    <property type="entry name" value="IspG_bac-typ"/>
</dbReference>
<keyword evidence="5 7" id="KW-0411">Iron-sulfur</keyword>
<evidence type="ECO:0000259" key="9">
    <source>
        <dbReference type="Pfam" id="PF26540"/>
    </source>
</evidence>
<dbReference type="GO" id="GO:0019288">
    <property type="term" value="P:isopentenyl diphosphate biosynthetic process, methylerythritol 4-phosphate pathway"/>
    <property type="evidence" value="ECO:0007669"/>
    <property type="project" value="UniProtKB-UniRule"/>
</dbReference>
<feature type="binding site" evidence="7">
    <location>
        <position position="287"/>
    </location>
    <ligand>
        <name>[4Fe-4S] cluster</name>
        <dbReference type="ChEBI" id="CHEBI:49883"/>
    </ligand>
</feature>
<evidence type="ECO:0000259" key="8">
    <source>
        <dbReference type="Pfam" id="PF04551"/>
    </source>
</evidence>
<dbReference type="GO" id="GO:0046429">
    <property type="term" value="F:4-hydroxy-3-methylbut-2-en-1-yl diphosphate synthase activity (ferredoxin)"/>
    <property type="evidence" value="ECO:0007669"/>
    <property type="project" value="UniProtKB-UniRule"/>
</dbReference>
<dbReference type="OrthoDB" id="9803214at2"/>
<evidence type="ECO:0000256" key="4">
    <source>
        <dbReference type="ARBA" id="ARBA00023004"/>
    </source>
</evidence>
<dbReference type="Proteomes" id="UP000319342">
    <property type="component" value="Chromosome"/>
</dbReference>
<dbReference type="InterPro" id="IPR045854">
    <property type="entry name" value="NO2/SO3_Rdtase_4Fe4S_sf"/>
</dbReference>
<evidence type="ECO:0000256" key="1">
    <source>
        <dbReference type="ARBA" id="ARBA00022485"/>
    </source>
</evidence>
<dbReference type="GO" id="GO:0016114">
    <property type="term" value="P:terpenoid biosynthetic process"/>
    <property type="evidence" value="ECO:0007669"/>
    <property type="project" value="InterPro"/>
</dbReference>
<feature type="domain" description="IspG TIM-barrel" evidence="8">
    <location>
        <begin position="7"/>
        <end position="245"/>
    </location>
</feature>
<dbReference type="AlphaFoldDB" id="A0A518D4V1"/>
<name>A0A518D4V1_9BACT</name>
<evidence type="ECO:0000256" key="3">
    <source>
        <dbReference type="ARBA" id="ARBA00023002"/>
    </source>
</evidence>
<gene>
    <name evidence="7 10" type="primary">ispG</name>
    <name evidence="10" type="ORF">Pla163_36580</name>
</gene>
<dbReference type="GO" id="GO:0141197">
    <property type="term" value="F:4-hydroxy-3-methylbut-2-enyl-diphosphate synthase activity (flavodoxin)"/>
    <property type="evidence" value="ECO:0007669"/>
    <property type="project" value="UniProtKB-EC"/>
</dbReference>
<dbReference type="Gene3D" id="3.20.20.20">
    <property type="entry name" value="Dihydropteroate synthase-like"/>
    <property type="match status" value="1"/>
</dbReference>
<evidence type="ECO:0000256" key="7">
    <source>
        <dbReference type="HAMAP-Rule" id="MF_00159"/>
    </source>
</evidence>
<proteinExistence type="inferred from homology"/>
<evidence type="ECO:0000313" key="11">
    <source>
        <dbReference type="Proteomes" id="UP000319342"/>
    </source>
</evidence>
<keyword evidence="4 7" id="KW-0408">Iron</keyword>
<comment type="catalytic activity">
    <reaction evidence="7">
        <text>(2E)-4-hydroxy-3-methylbut-2-enyl diphosphate + oxidized [flavodoxin] + H2O + 2 H(+) = 2-C-methyl-D-erythritol 2,4-cyclic diphosphate + reduced [flavodoxin]</text>
        <dbReference type="Rhea" id="RHEA:43604"/>
        <dbReference type="Rhea" id="RHEA-COMP:10622"/>
        <dbReference type="Rhea" id="RHEA-COMP:10623"/>
        <dbReference type="ChEBI" id="CHEBI:15377"/>
        <dbReference type="ChEBI" id="CHEBI:15378"/>
        <dbReference type="ChEBI" id="CHEBI:57618"/>
        <dbReference type="ChEBI" id="CHEBI:58210"/>
        <dbReference type="ChEBI" id="CHEBI:58483"/>
        <dbReference type="ChEBI" id="CHEBI:128753"/>
        <dbReference type="EC" id="1.17.7.3"/>
    </reaction>
</comment>
<dbReference type="PANTHER" id="PTHR30454">
    <property type="entry name" value="4-HYDROXY-3-METHYLBUT-2-EN-1-YL DIPHOSPHATE SYNTHASE"/>
    <property type="match status" value="1"/>
</dbReference>
<comment type="pathway">
    <text evidence="7">Isoprenoid biosynthesis; isopentenyl diphosphate biosynthesis via DXP pathway; isopentenyl diphosphate from 1-deoxy-D-xylulose 5-phosphate: step 5/6.</text>
</comment>
<evidence type="ECO:0000256" key="6">
    <source>
        <dbReference type="ARBA" id="ARBA00023229"/>
    </source>
</evidence>
<keyword evidence="3 7" id="KW-0560">Oxidoreductase</keyword>
<evidence type="ECO:0000313" key="10">
    <source>
        <dbReference type="EMBL" id="QDU86507.1"/>
    </source>
</evidence>
<feature type="binding site" evidence="7">
    <location>
        <position position="328"/>
    </location>
    <ligand>
        <name>[4Fe-4S] cluster</name>
        <dbReference type="ChEBI" id="CHEBI:49883"/>
    </ligand>
</feature>
<feature type="binding site" evidence="7">
    <location>
        <position position="321"/>
    </location>
    <ligand>
        <name>[4Fe-4S] cluster</name>
        <dbReference type="ChEBI" id="CHEBI:49883"/>
    </ligand>
</feature>
<dbReference type="PANTHER" id="PTHR30454:SF0">
    <property type="entry name" value="4-HYDROXY-3-METHYLBUT-2-EN-1-YL DIPHOSPHATE SYNTHASE (FERREDOXIN), CHLOROPLASTIC"/>
    <property type="match status" value="1"/>
</dbReference>
<keyword evidence="2 7" id="KW-0479">Metal-binding</keyword>
<dbReference type="RefSeq" id="WP_145191876.1">
    <property type="nucleotide sequence ID" value="NZ_CP036290.1"/>
</dbReference>
<dbReference type="GO" id="GO:0046872">
    <property type="term" value="F:metal ion binding"/>
    <property type="evidence" value="ECO:0007669"/>
    <property type="project" value="UniProtKB-KW"/>
</dbReference>
<dbReference type="Pfam" id="PF26540">
    <property type="entry name" value="GcpE_C"/>
    <property type="match status" value="1"/>
</dbReference>
<comment type="function">
    <text evidence="7">Converts 2C-methyl-D-erythritol 2,4-cyclodiphosphate (ME-2,4cPP) into 1-hydroxy-2-methyl-2-(E)-butenyl 4-diphosphate.</text>
</comment>
<dbReference type="UniPathway" id="UPA00056">
    <property type="reaction ID" value="UER00096"/>
</dbReference>
<dbReference type="InterPro" id="IPR058578">
    <property type="entry name" value="IspG_TIM"/>
</dbReference>
<dbReference type="EMBL" id="CP036290">
    <property type="protein sequence ID" value="QDU86507.1"/>
    <property type="molecule type" value="Genomic_DNA"/>
</dbReference>
<reference evidence="10 11" key="1">
    <citation type="submission" date="2019-02" db="EMBL/GenBank/DDBJ databases">
        <title>Deep-cultivation of Planctomycetes and their phenomic and genomic characterization uncovers novel biology.</title>
        <authorList>
            <person name="Wiegand S."/>
            <person name="Jogler M."/>
            <person name="Boedeker C."/>
            <person name="Pinto D."/>
            <person name="Vollmers J."/>
            <person name="Rivas-Marin E."/>
            <person name="Kohn T."/>
            <person name="Peeters S.H."/>
            <person name="Heuer A."/>
            <person name="Rast P."/>
            <person name="Oberbeckmann S."/>
            <person name="Bunk B."/>
            <person name="Jeske O."/>
            <person name="Meyerdierks A."/>
            <person name="Storesund J.E."/>
            <person name="Kallscheuer N."/>
            <person name="Luecker S."/>
            <person name="Lage O.M."/>
            <person name="Pohl T."/>
            <person name="Merkel B.J."/>
            <person name="Hornburger P."/>
            <person name="Mueller R.-W."/>
            <person name="Bruemmer F."/>
            <person name="Labrenz M."/>
            <person name="Spormann A.M."/>
            <person name="Op den Camp H."/>
            <person name="Overmann J."/>
            <person name="Amann R."/>
            <person name="Jetten M.S.M."/>
            <person name="Mascher T."/>
            <person name="Medema M.H."/>
            <person name="Devos D.P."/>
            <person name="Kaster A.-K."/>
            <person name="Ovreas L."/>
            <person name="Rohde M."/>
            <person name="Galperin M.Y."/>
            <person name="Jogler C."/>
        </authorList>
    </citation>
    <scope>NUCLEOTIDE SEQUENCE [LARGE SCALE GENOMIC DNA]</scope>
    <source>
        <strain evidence="10 11">Pla163</strain>
    </source>
</reference>
<dbReference type="HAMAP" id="MF_00159">
    <property type="entry name" value="IspG"/>
    <property type="match status" value="1"/>
</dbReference>
<protein>
    <recommendedName>
        <fullName evidence="7">4-hydroxy-3-methylbut-2-en-1-yl diphosphate synthase (flavodoxin)</fullName>
        <ecNumber evidence="7">1.17.7.3</ecNumber>
    </recommendedName>
    <alternativeName>
        <fullName evidence="7">1-hydroxy-2-methyl-2-(E)-butenyl 4-diphosphate synthase</fullName>
    </alternativeName>
</protein>
<dbReference type="InterPro" id="IPR058579">
    <property type="entry name" value="IspG_C"/>
</dbReference>
<organism evidence="10 11">
    <name type="scientific">Rohdeia mirabilis</name>
    <dbReference type="NCBI Taxonomy" id="2528008"/>
    <lineage>
        <taxon>Bacteria</taxon>
        <taxon>Pseudomonadati</taxon>
        <taxon>Planctomycetota</taxon>
        <taxon>Planctomycetia</taxon>
        <taxon>Planctomycetia incertae sedis</taxon>
        <taxon>Rohdeia</taxon>
    </lineage>
</organism>
<comment type="similarity">
    <text evidence="7">Belongs to the IspG family.</text>
</comment>
<feature type="binding site" evidence="7">
    <location>
        <position position="284"/>
    </location>
    <ligand>
        <name>[4Fe-4S] cluster</name>
        <dbReference type="ChEBI" id="CHEBI:49883"/>
    </ligand>
</feature>
<accession>A0A518D4V1</accession>
<keyword evidence="11" id="KW-1185">Reference proteome</keyword>
<dbReference type="GO" id="GO:0051539">
    <property type="term" value="F:4 iron, 4 sulfur cluster binding"/>
    <property type="evidence" value="ECO:0007669"/>
    <property type="project" value="UniProtKB-UniRule"/>
</dbReference>
<dbReference type="Gene3D" id="3.30.413.10">
    <property type="entry name" value="Sulfite Reductase Hemoprotein, domain 1"/>
    <property type="match status" value="1"/>
</dbReference>
<evidence type="ECO:0000256" key="5">
    <source>
        <dbReference type="ARBA" id="ARBA00023014"/>
    </source>
</evidence>
<evidence type="ECO:0000256" key="2">
    <source>
        <dbReference type="ARBA" id="ARBA00022723"/>
    </source>
</evidence>
<sequence>MLPARRTRTIRVADLEIGGAAPIAVQSMAATRTRDIEATVRQVQLITAAGGDLVRVAVDSKADVEALAEVRRRTGARLSVDLQENYRLAELVAPHVDKIRYNPGHLHHHEKDKSVAQKVAYLAGIAKQHDLAIRVGVNAGSLDPAVAARFGDDHVEALITSAAEHCALLDDLGFTNYVVSIKDSDPRLVIDANVRFAERRPDVPIHLGVTEAGMPPDGVIKTRIAFEQLVTKGIGDTLRVSLTVPFDDKGTEITVGRQILADIEAGRFRSVPEGFFEGLNIIACPSCSRVENERFIELAEQVKEMTAYAKEHDVTIAVMGCRVNGPGETDDADLGLWCGPTVVNLKRGEDEVGAFSYDEILGRLKSELDGLIGMRAG</sequence>